<dbReference type="GeneID" id="20089599"/>
<dbReference type="EMBL" id="KI913991">
    <property type="protein sequence ID" value="ETV93507.1"/>
    <property type="molecule type" value="Genomic_DNA"/>
</dbReference>
<proteinExistence type="predicted"/>
<dbReference type="AlphaFoldDB" id="A0A024TJJ9"/>
<gene>
    <name evidence="2" type="ORF">H310_12549</name>
</gene>
<name>A0A024TJJ9_9STRA</name>
<dbReference type="RefSeq" id="XP_008877849.1">
    <property type="nucleotide sequence ID" value="XM_008879627.1"/>
</dbReference>
<feature type="region of interest" description="Disordered" evidence="1">
    <location>
        <begin position="1"/>
        <end position="28"/>
    </location>
</feature>
<dbReference type="OrthoDB" id="78664at2759"/>
<reference evidence="2" key="1">
    <citation type="submission" date="2013-12" db="EMBL/GenBank/DDBJ databases">
        <title>The Genome Sequence of Aphanomyces invadans NJM9701.</title>
        <authorList>
            <consortium name="The Broad Institute Genomics Platform"/>
            <person name="Russ C."/>
            <person name="Tyler B."/>
            <person name="van West P."/>
            <person name="Dieguez-Uribeondo J."/>
            <person name="Young S.K."/>
            <person name="Zeng Q."/>
            <person name="Gargeya S."/>
            <person name="Fitzgerald M."/>
            <person name="Abouelleil A."/>
            <person name="Alvarado L."/>
            <person name="Chapman S.B."/>
            <person name="Gainer-Dewar J."/>
            <person name="Goldberg J."/>
            <person name="Griggs A."/>
            <person name="Gujja S."/>
            <person name="Hansen M."/>
            <person name="Howarth C."/>
            <person name="Imamovic A."/>
            <person name="Ireland A."/>
            <person name="Larimer J."/>
            <person name="McCowan C."/>
            <person name="Murphy C."/>
            <person name="Pearson M."/>
            <person name="Poon T.W."/>
            <person name="Priest M."/>
            <person name="Roberts A."/>
            <person name="Saif S."/>
            <person name="Shea T."/>
            <person name="Sykes S."/>
            <person name="Wortman J."/>
            <person name="Nusbaum C."/>
            <person name="Birren B."/>
        </authorList>
    </citation>
    <scope>NUCLEOTIDE SEQUENCE [LARGE SCALE GENOMIC DNA]</scope>
    <source>
        <strain evidence="2">NJM9701</strain>
    </source>
</reference>
<evidence type="ECO:0000313" key="2">
    <source>
        <dbReference type="EMBL" id="ETV93507.1"/>
    </source>
</evidence>
<protein>
    <submittedName>
        <fullName evidence="2">Uncharacterized protein</fullName>
    </submittedName>
</protein>
<sequence>MHTTPSDHLPLHQVKDGPSGVFTKRRRPHQHLPPRVASLRCRVEATSLCDRPCLAWLPPRLIFHVRVRDIESNATWLTHCSLRDIHGLYRHLVDRAVDPATIQALQVLRCPGVPLLQRRDGLVIKAMCADTEHFLHNLLAVCRATCTAPDGAFVAFFVAAFLRKKPPGHDTLRPL</sequence>
<accession>A0A024TJJ9</accession>
<evidence type="ECO:0000256" key="1">
    <source>
        <dbReference type="SAM" id="MobiDB-lite"/>
    </source>
</evidence>
<dbReference type="VEuPathDB" id="FungiDB:H310_12549"/>
<organism evidence="2">
    <name type="scientific">Aphanomyces invadans</name>
    <dbReference type="NCBI Taxonomy" id="157072"/>
    <lineage>
        <taxon>Eukaryota</taxon>
        <taxon>Sar</taxon>
        <taxon>Stramenopiles</taxon>
        <taxon>Oomycota</taxon>
        <taxon>Saprolegniomycetes</taxon>
        <taxon>Saprolegniales</taxon>
        <taxon>Verrucalvaceae</taxon>
        <taxon>Aphanomyces</taxon>
    </lineage>
</organism>